<dbReference type="RefSeq" id="XP_001007204.2">
    <property type="nucleotide sequence ID" value="XM_001007204.2"/>
</dbReference>
<gene>
    <name evidence="3" type="ORF">TTHERM_00414390</name>
</gene>
<dbReference type="EMBL" id="GG662856">
    <property type="protein sequence ID" value="EAR86959.2"/>
    <property type="molecule type" value="Genomic_DNA"/>
</dbReference>
<dbReference type="PANTHER" id="PTHR31600">
    <property type="entry name" value="TINY MACROCYSTS PROTEIN B-RELATED"/>
    <property type="match status" value="1"/>
</dbReference>
<feature type="transmembrane region" description="Helical" evidence="1">
    <location>
        <begin position="931"/>
        <end position="954"/>
    </location>
</feature>
<dbReference type="GeneID" id="7834995"/>
<evidence type="ECO:0000256" key="1">
    <source>
        <dbReference type="SAM" id="Phobius"/>
    </source>
</evidence>
<dbReference type="InParanoid" id="Q22P52"/>
<dbReference type="PANTHER" id="PTHR31600:SF2">
    <property type="entry name" value="GAMETE ENRICHED GENE 10 PROTEIN-RELATED"/>
    <property type="match status" value="1"/>
</dbReference>
<feature type="transmembrane region" description="Helical" evidence="1">
    <location>
        <begin position="737"/>
        <end position="763"/>
    </location>
</feature>
<accession>Q22P52</accession>
<proteinExistence type="predicted"/>
<evidence type="ECO:0000313" key="3">
    <source>
        <dbReference type="EMBL" id="EAR86959.2"/>
    </source>
</evidence>
<dbReference type="Proteomes" id="UP000009168">
    <property type="component" value="Unassembled WGS sequence"/>
</dbReference>
<evidence type="ECO:0000259" key="2">
    <source>
        <dbReference type="PROSITE" id="PS50112"/>
    </source>
</evidence>
<keyword evidence="1" id="KW-0472">Membrane</keyword>
<dbReference type="InterPro" id="IPR052994">
    <property type="entry name" value="Tiny_macrocysts_regulators"/>
</dbReference>
<dbReference type="InterPro" id="IPR000014">
    <property type="entry name" value="PAS"/>
</dbReference>
<evidence type="ECO:0000313" key="4">
    <source>
        <dbReference type="Proteomes" id="UP000009168"/>
    </source>
</evidence>
<keyword evidence="1" id="KW-1133">Transmembrane helix</keyword>
<feature type="transmembrane region" description="Helical" evidence="1">
    <location>
        <begin position="1042"/>
        <end position="1063"/>
    </location>
</feature>
<feature type="domain" description="PAS" evidence="2">
    <location>
        <begin position="118"/>
        <end position="166"/>
    </location>
</feature>
<keyword evidence="4" id="KW-1185">Reference proteome</keyword>
<keyword evidence="1 3" id="KW-0812">Transmembrane</keyword>
<dbReference type="KEGG" id="tet:TTHERM_00414390"/>
<reference evidence="4" key="1">
    <citation type="journal article" date="2006" name="PLoS Biol.">
        <title>Macronuclear genome sequence of the ciliate Tetrahymena thermophila, a model eukaryote.</title>
        <authorList>
            <person name="Eisen J.A."/>
            <person name="Coyne R.S."/>
            <person name="Wu M."/>
            <person name="Wu D."/>
            <person name="Thiagarajan M."/>
            <person name="Wortman J.R."/>
            <person name="Badger J.H."/>
            <person name="Ren Q."/>
            <person name="Amedeo P."/>
            <person name="Jones K.M."/>
            <person name="Tallon L.J."/>
            <person name="Delcher A.L."/>
            <person name="Salzberg S.L."/>
            <person name="Silva J.C."/>
            <person name="Haas B.J."/>
            <person name="Majoros W.H."/>
            <person name="Farzad M."/>
            <person name="Carlton J.M."/>
            <person name="Smith R.K. Jr."/>
            <person name="Garg J."/>
            <person name="Pearlman R.E."/>
            <person name="Karrer K.M."/>
            <person name="Sun L."/>
            <person name="Manning G."/>
            <person name="Elde N.C."/>
            <person name="Turkewitz A.P."/>
            <person name="Asai D.J."/>
            <person name="Wilkes D.E."/>
            <person name="Wang Y."/>
            <person name="Cai H."/>
            <person name="Collins K."/>
            <person name="Stewart B.A."/>
            <person name="Lee S.R."/>
            <person name="Wilamowska K."/>
            <person name="Weinberg Z."/>
            <person name="Ruzzo W.L."/>
            <person name="Wloga D."/>
            <person name="Gaertig J."/>
            <person name="Frankel J."/>
            <person name="Tsao C.-C."/>
            <person name="Gorovsky M.A."/>
            <person name="Keeling P.J."/>
            <person name="Waller R.F."/>
            <person name="Patron N.J."/>
            <person name="Cherry J.M."/>
            <person name="Stover N.A."/>
            <person name="Krieger C.J."/>
            <person name="del Toro C."/>
            <person name="Ryder H.F."/>
            <person name="Williamson S.C."/>
            <person name="Barbeau R.A."/>
            <person name="Hamilton E.P."/>
            <person name="Orias E."/>
        </authorList>
    </citation>
    <scope>NUCLEOTIDE SEQUENCE [LARGE SCALE GENOMIC DNA]</scope>
    <source>
        <strain evidence="4">SB210</strain>
    </source>
</reference>
<protein>
    <submittedName>
        <fullName evidence="3">Transmembrane protein, putative</fullName>
    </submittedName>
</protein>
<dbReference type="HOGENOM" id="CLU_306200_0_0_1"/>
<organism evidence="3 4">
    <name type="scientific">Tetrahymena thermophila (strain SB210)</name>
    <dbReference type="NCBI Taxonomy" id="312017"/>
    <lineage>
        <taxon>Eukaryota</taxon>
        <taxon>Sar</taxon>
        <taxon>Alveolata</taxon>
        <taxon>Ciliophora</taxon>
        <taxon>Intramacronucleata</taxon>
        <taxon>Oligohymenophorea</taxon>
        <taxon>Hymenostomatida</taxon>
        <taxon>Tetrahymenina</taxon>
        <taxon>Tetrahymenidae</taxon>
        <taxon>Tetrahymena</taxon>
    </lineage>
</organism>
<dbReference type="PROSITE" id="PS50112">
    <property type="entry name" value="PAS"/>
    <property type="match status" value="1"/>
</dbReference>
<dbReference type="AlphaFoldDB" id="Q22P52"/>
<sequence length="1150" mass="133311">MIQILQKKNELVRVLSADFIDLITLEKYGNQLTLEREELLNDFEKLYFQNKSNYLLQLLIQTYLAALSFSGSKLHFQKRISHQNYPETLSFQQSSLKDYLFSKKSVAIFVSIKKEQLGLIKKISSNIEQVFGYTKEEVQNQNCKVLMTSNLGKFHDNLIQNMINRGSILKNLNDKLNPLLAKTKSKLLIPISLKLQISHIGVEDIGVSGLITLNKDYNQNYIVLDLQSKGFSLRIDGFTQSVFQQLFQTIFYFENQEDYFKIQASKIFPLLPFFIKNLNIHDLKQENQQPQYVQMMGFFPFNSQKLLIKKNQNADLFSQNQESIYDYKSELVSNIKKLEFSTYSNTLFQCQLSIQFLSEESHQYCQISIDSFYELTLQEFQKSQIKLDIKKQFQEFGDISFSLEEIDEYFGIQNISLNKLFSHNQSLKRIQSARKVAVQKVNFDQELLNQNDQMQESFSTFRALESEKRFISIGDQINLNSFSKQTSRQIKNQYLPQKLKNNNQINKLNLNTGEQYPEKILLKNNEESQEVCLNSNRVEQNFEINSGLSLDYELSQQKSRQYNPESNREISLKNLEGSFKIIKKISSESQSQINSQLIHLMNFSVNKKNPISPTSSDLNLLKSVETNLISQASLHNNGDQFQDLQFAKKQKSKQLFLNGKEAKDDEYYVNNKILSKYYESKLSVKESAGSDQDEIDLSREIKSIQNMSISTTSKLSTEKSKKKIIIHSISKKKTAPLYILIKIFTVISIISIFSVMIAEYLVLSDQFDKQIRSFSYISWAMDARVTLTRTFTNEQFKILVNHPIFTNQVQDKQQKVSEYNNYISKLAYFYKTKVDSIYLEKRNDLVLIQYMVNQDVAIKYFLSAKDSTTLQVKLLYDMLFHYQSIQQYTQNVPSSALAEAFLFQNFQNQTTTLALMQNIQQQSVTDSFSTILAVVQQLLIIISIISGVLLILSYNSYIYSQIKKTQILKLFSTLDPQKLHEMNNILIQSSQILLSENSQAFLLQGFRVKKTKAQKDIQITPIPKKKKLTSQTNKLPLFNFKVYFLSFGIFILILIYPITNLIITLDLINQSNNNQNLLATIQNMKAQSASNMGAYSLYFVSQLYPSLKITPIDSYRTRFYKVITQNAAVVSGFHQNITQQQSYSSLELYL</sequence>
<name>Q22P52_TETTS</name>